<comment type="similarity">
    <text evidence="5">Belongs to the non-flavoprotein flavin reductase family. RutF subfamily.</text>
</comment>
<dbReference type="InterPro" id="IPR019917">
    <property type="entry name" value="RutF"/>
</dbReference>
<dbReference type="Gene3D" id="2.30.110.10">
    <property type="entry name" value="Electron Transport, Fmn-binding Protein, Chain A"/>
    <property type="match status" value="1"/>
</dbReference>
<dbReference type="GO" id="GO:0052874">
    <property type="term" value="F:FMN reductase (NADH) activity"/>
    <property type="evidence" value="ECO:0007669"/>
    <property type="project" value="UniProtKB-EC"/>
</dbReference>
<keyword evidence="2 5" id="KW-0288">FMN</keyword>
<comment type="caution">
    <text evidence="7">The sequence shown here is derived from an EMBL/GenBank/DDBJ whole genome shotgun (WGS) entry which is preliminary data.</text>
</comment>
<dbReference type="HOGENOM" id="CLU_059021_2_2_6"/>
<gene>
    <name evidence="5" type="primary">rutF</name>
    <name evidence="7" type="ORF">P256_02517</name>
</gene>
<organism evidence="7 8">
    <name type="scientific">Acinetobacter nectaris CIP 110549</name>
    <dbReference type="NCBI Taxonomy" id="1392540"/>
    <lineage>
        <taxon>Bacteria</taxon>
        <taxon>Pseudomonadati</taxon>
        <taxon>Pseudomonadota</taxon>
        <taxon>Gammaproteobacteria</taxon>
        <taxon>Moraxellales</taxon>
        <taxon>Moraxellaceae</taxon>
        <taxon>Acinetobacter</taxon>
    </lineage>
</organism>
<keyword evidence="8" id="KW-1185">Reference proteome</keyword>
<sequence length="176" mass="19239">MATSTLESPEKKVLLTETQKNFRNAMSQLAAAVNIITTDGPAGRSGFTASAVCSVTDDPPTLLVCLNRKASVYQTFKDNATLCVNTLSEQHVSLSNSFGGKTPMESRFSQGKWKKLATGAPVLDDAVVTFDCSIKQIVSMGTHDIFFCEVLETRSNLGSQGLIYFDRAYHQLVRQY</sequence>
<protein>
    <recommendedName>
        <fullName evidence="5">FMN reductase (NADH) RutF</fullName>
        <ecNumber evidence="5">1.5.1.42</ecNumber>
    </recommendedName>
    <alternativeName>
        <fullName evidence="5">FMN reductase</fullName>
    </alternativeName>
    <alternativeName>
        <fullName evidence="5">NADH-flavin reductase RutF</fullName>
    </alternativeName>
    <alternativeName>
        <fullName evidence="5">NADH:flavin oxidoreductase</fullName>
    </alternativeName>
</protein>
<accession>V2TLC6</accession>
<name>V2TLC6_9GAMM</name>
<dbReference type="InterPro" id="IPR012349">
    <property type="entry name" value="Split_barrel_FMN-bd"/>
</dbReference>
<dbReference type="SMART" id="SM00903">
    <property type="entry name" value="Flavin_Reduct"/>
    <property type="match status" value="1"/>
</dbReference>
<evidence type="ECO:0000313" key="8">
    <source>
        <dbReference type="Proteomes" id="UP000023785"/>
    </source>
</evidence>
<dbReference type="InterPro" id="IPR050268">
    <property type="entry name" value="NADH-dep_flavin_reductase"/>
</dbReference>
<dbReference type="Proteomes" id="UP000023785">
    <property type="component" value="Unassembled WGS sequence"/>
</dbReference>
<evidence type="ECO:0000256" key="5">
    <source>
        <dbReference type="HAMAP-Rule" id="MF_00833"/>
    </source>
</evidence>
<feature type="domain" description="Flavin reductase like" evidence="6">
    <location>
        <begin position="26"/>
        <end position="171"/>
    </location>
</feature>
<dbReference type="eggNOG" id="COG1853">
    <property type="taxonomic scope" value="Bacteria"/>
</dbReference>
<dbReference type="PATRIC" id="fig|1392540.3.peg.2426"/>
<proteinExistence type="inferred from homology"/>
<dbReference type="AlphaFoldDB" id="V2TLC6"/>
<dbReference type="EMBL" id="AYER01000013">
    <property type="protein sequence ID" value="ESK36605.1"/>
    <property type="molecule type" value="Genomic_DNA"/>
</dbReference>
<evidence type="ECO:0000256" key="3">
    <source>
        <dbReference type="ARBA" id="ARBA00023002"/>
    </source>
</evidence>
<keyword evidence="1 5" id="KW-0285">Flavoprotein</keyword>
<dbReference type="GO" id="GO:0006212">
    <property type="term" value="P:uracil catabolic process"/>
    <property type="evidence" value="ECO:0007669"/>
    <property type="project" value="UniProtKB-UniRule"/>
</dbReference>
<evidence type="ECO:0000256" key="2">
    <source>
        <dbReference type="ARBA" id="ARBA00022643"/>
    </source>
</evidence>
<comment type="catalytic activity">
    <reaction evidence="5">
        <text>FMNH2 + NAD(+) = FMN + NADH + 2 H(+)</text>
        <dbReference type="Rhea" id="RHEA:21620"/>
        <dbReference type="ChEBI" id="CHEBI:15378"/>
        <dbReference type="ChEBI" id="CHEBI:57540"/>
        <dbReference type="ChEBI" id="CHEBI:57618"/>
        <dbReference type="ChEBI" id="CHEBI:57945"/>
        <dbReference type="ChEBI" id="CHEBI:58210"/>
        <dbReference type="EC" id="1.5.1.42"/>
    </reaction>
</comment>
<evidence type="ECO:0000259" key="6">
    <source>
        <dbReference type="SMART" id="SM00903"/>
    </source>
</evidence>
<evidence type="ECO:0000313" key="7">
    <source>
        <dbReference type="EMBL" id="ESK36605.1"/>
    </source>
</evidence>
<dbReference type="STRING" id="1392540.P256_02517"/>
<keyword evidence="3 5" id="KW-0560">Oxidoreductase</keyword>
<dbReference type="Pfam" id="PF01613">
    <property type="entry name" value="Flavin_Reduct"/>
    <property type="match status" value="1"/>
</dbReference>
<dbReference type="SUPFAM" id="SSF50475">
    <property type="entry name" value="FMN-binding split barrel"/>
    <property type="match status" value="1"/>
</dbReference>
<dbReference type="GO" id="GO:0042602">
    <property type="term" value="F:riboflavin reductase (NADPH) activity"/>
    <property type="evidence" value="ECO:0007669"/>
    <property type="project" value="UniProtKB-UniRule"/>
</dbReference>
<evidence type="ECO:0000256" key="1">
    <source>
        <dbReference type="ARBA" id="ARBA00022630"/>
    </source>
</evidence>
<evidence type="ECO:0000256" key="4">
    <source>
        <dbReference type="ARBA" id="ARBA00023027"/>
    </source>
</evidence>
<dbReference type="OrthoDB" id="6401628at2"/>
<dbReference type="HAMAP" id="MF_00833">
    <property type="entry name" value="RutF"/>
    <property type="match status" value="1"/>
</dbReference>
<dbReference type="PANTHER" id="PTHR30466:SF1">
    <property type="entry name" value="FMN REDUCTASE (NADH) RUTF"/>
    <property type="match status" value="1"/>
</dbReference>
<dbReference type="InterPro" id="IPR002563">
    <property type="entry name" value="Flavin_Rdtase-like_dom"/>
</dbReference>
<dbReference type="GO" id="GO:0010181">
    <property type="term" value="F:FMN binding"/>
    <property type="evidence" value="ECO:0007669"/>
    <property type="project" value="InterPro"/>
</dbReference>
<dbReference type="GO" id="GO:0019740">
    <property type="term" value="P:nitrogen utilization"/>
    <property type="evidence" value="ECO:0007669"/>
    <property type="project" value="UniProtKB-UniRule"/>
</dbReference>
<dbReference type="EC" id="1.5.1.42" evidence="5"/>
<dbReference type="RefSeq" id="WP_023274121.1">
    <property type="nucleotide sequence ID" value="NZ_KI530739.1"/>
</dbReference>
<dbReference type="NCBIfam" id="TIGR03615">
    <property type="entry name" value="RutF"/>
    <property type="match status" value="1"/>
</dbReference>
<dbReference type="PANTHER" id="PTHR30466">
    <property type="entry name" value="FLAVIN REDUCTASE"/>
    <property type="match status" value="1"/>
</dbReference>
<comment type="function">
    <text evidence="5">Catalyzes the reduction of FMN to FMNH2 which is used to reduce pyrimidine by RutA via the Rut pathway.</text>
</comment>
<keyword evidence="4 5" id="KW-0520">NAD</keyword>
<reference evidence="7 8" key="1">
    <citation type="submission" date="2013-10" db="EMBL/GenBank/DDBJ databases">
        <title>The Genome Sequence of Acinetobacter nectaris CIP 110549.</title>
        <authorList>
            <consortium name="The Broad Institute Genomics Platform"/>
            <consortium name="The Broad Institute Genome Sequencing Center for Infectious Disease"/>
            <person name="Cerqueira G."/>
            <person name="Feldgarden M."/>
            <person name="Courvalin P."/>
            <person name="Grillot-Courvalin C."/>
            <person name="Clermont D."/>
            <person name="Rocha E."/>
            <person name="Yoon E.-J."/>
            <person name="Nemec A."/>
            <person name="Young S.K."/>
            <person name="Zeng Q."/>
            <person name="Gargeya S."/>
            <person name="Fitzgerald M."/>
            <person name="Abouelleil A."/>
            <person name="Alvarado L."/>
            <person name="Berlin A.M."/>
            <person name="Chapman S.B."/>
            <person name="Gainer-Dewar J."/>
            <person name="Goldberg J."/>
            <person name="Gnerre S."/>
            <person name="Griggs A."/>
            <person name="Gujja S."/>
            <person name="Hansen M."/>
            <person name="Howarth C."/>
            <person name="Imamovic A."/>
            <person name="Ireland A."/>
            <person name="Larimer J."/>
            <person name="McCowan C."/>
            <person name="Murphy C."/>
            <person name="Pearson M."/>
            <person name="Poon T.W."/>
            <person name="Priest M."/>
            <person name="Roberts A."/>
            <person name="Saif S."/>
            <person name="Shea T."/>
            <person name="Sykes S."/>
            <person name="Wortman J."/>
            <person name="Nusbaum C."/>
            <person name="Birren B."/>
        </authorList>
    </citation>
    <scope>NUCLEOTIDE SEQUENCE [LARGE SCALE GENOMIC DNA]</scope>
    <source>
        <strain evidence="7 8">CIP 110549</strain>
    </source>
</reference>